<evidence type="ECO:0000256" key="2">
    <source>
        <dbReference type="ARBA" id="ARBA00022490"/>
    </source>
</evidence>
<evidence type="ECO:0000313" key="6">
    <source>
        <dbReference type="Proteomes" id="UP001165065"/>
    </source>
</evidence>
<proteinExistence type="inferred from homology"/>
<keyword evidence="2" id="KW-0963">Cytoplasm</keyword>
<dbReference type="GO" id="GO:0033617">
    <property type="term" value="P:mitochondrial respiratory chain complex IV assembly"/>
    <property type="evidence" value="ECO:0007669"/>
    <property type="project" value="TreeGrafter"/>
</dbReference>
<gene>
    <name evidence="5" type="ORF">TrCOL_g13241</name>
</gene>
<dbReference type="EMBL" id="BRYA01000036">
    <property type="protein sequence ID" value="GMI33919.1"/>
    <property type="molecule type" value="Genomic_DNA"/>
</dbReference>
<dbReference type="AlphaFoldDB" id="A0A9W7G5K0"/>
<evidence type="ECO:0000256" key="3">
    <source>
        <dbReference type="ARBA" id="ARBA00023157"/>
    </source>
</evidence>
<sequence>MELIETKLETQFYLPQFWQLKMSHFSASKQKPKPPINGIFPLDHFASCKPYMETYKKCLRASKGVHHKCQDQSKVYLKCRQDNALMADTPLEELGYGYKVEAVGEKKERKEDKGFTAGAHIKERKNKGWFW</sequence>
<dbReference type="InterPro" id="IPR051383">
    <property type="entry name" value="COX19"/>
</dbReference>
<accession>A0A9W7G5K0</accession>
<keyword evidence="3" id="KW-1015">Disulfide bond</keyword>
<comment type="caution">
    <text evidence="5">The sequence shown here is derived from an EMBL/GenBank/DDBJ whole genome shotgun (WGS) entry which is preliminary data.</text>
</comment>
<organism evidence="5 6">
    <name type="scientific">Triparma columacea</name>
    <dbReference type="NCBI Taxonomy" id="722753"/>
    <lineage>
        <taxon>Eukaryota</taxon>
        <taxon>Sar</taxon>
        <taxon>Stramenopiles</taxon>
        <taxon>Ochrophyta</taxon>
        <taxon>Bolidophyceae</taxon>
        <taxon>Parmales</taxon>
        <taxon>Triparmaceae</taxon>
        <taxon>Triparma</taxon>
    </lineage>
</organism>
<dbReference type="PANTHER" id="PTHR21107:SF2">
    <property type="entry name" value="CYTOCHROME C OXIDASE ASSEMBLY PROTEIN COX19"/>
    <property type="match status" value="1"/>
</dbReference>
<evidence type="ECO:0008006" key="7">
    <source>
        <dbReference type="Google" id="ProtNLM"/>
    </source>
</evidence>
<dbReference type="GO" id="GO:0005758">
    <property type="term" value="C:mitochondrial intermembrane space"/>
    <property type="evidence" value="ECO:0007669"/>
    <property type="project" value="TreeGrafter"/>
</dbReference>
<comment type="subcellular location">
    <subcellularLocation>
        <location evidence="1">Cytoplasm</location>
    </subcellularLocation>
</comment>
<reference evidence="6" key="1">
    <citation type="journal article" date="2023" name="Commun. Biol.">
        <title>Genome analysis of Parmales, the sister group of diatoms, reveals the evolutionary specialization of diatoms from phago-mixotrophs to photoautotrophs.</title>
        <authorList>
            <person name="Ban H."/>
            <person name="Sato S."/>
            <person name="Yoshikawa S."/>
            <person name="Yamada K."/>
            <person name="Nakamura Y."/>
            <person name="Ichinomiya M."/>
            <person name="Sato N."/>
            <person name="Blanc-Mathieu R."/>
            <person name="Endo H."/>
            <person name="Kuwata A."/>
            <person name="Ogata H."/>
        </authorList>
    </citation>
    <scope>NUCLEOTIDE SEQUENCE [LARGE SCALE GENOMIC DNA]</scope>
</reference>
<evidence type="ECO:0000313" key="5">
    <source>
        <dbReference type="EMBL" id="GMI33919.1"/>
    </source>
</evidence>
<comment type="similarity">
    <text evidence="4">Belongs to the COX19 family.</text>
</comment>
<evidence type="ECO:0000256" key="4">
    <source>
        <dbReference type="ARBA" id="ARBA00038223"/>
    </source>
</evidence>
<protein>
    <recommendedName>
        <fullName evidence="7">CHCH domain-containing protein</fullName>
    </recommendedName>
</protein>
<dbReference type="PANTHER" id="PTHR21107">
    <property type="entry name" value="CYTOCHROME C OXIDASE ASSEMBLY PROTEIN COX19"/>
    <property type="match status" value="1"/>
</dbReference>
<dbReference type="Proteomes" id="UP001165065">
    <property type="component" value="Unassembled WGS sequence"/>
</dbReference>
<dbReference type="OrthoDB" id="268594at2759"/>
<evidence type="ECO:0000256" key="1">
    <source>
        <dbReference type="ARBA" id="ARBA00004496"/>
    </source>
</evidence>
<name>A0A9W7G5K0_9STRA</name>
<keyword evidence="6" id="KW-1185">Reference proteome</keyword>